<dbReference type="Proteomes" id="UP000829069">
    <property type="component" value="Chromosome"/>
</dbReference>
<evidence type="ECO:0000313" key="4">
    <source>
        <dbReference type="EMBL" id="UNK44368.1"/>
    </source>
</evidence>
<protein>
    <submittedName>
        <fullName evidence="4">Type II toxin-antitoxin system PemK/MazF family toxin</fullName>
    </submittedName>
</protein>
<evidence type="ECO:0000313" key="5">
    <source>
        <dbReference type="Proteomes" id="UP000829069"/>
    </source>
</evidence>
<gene>
    <name evidence="4" type="ORF">MNQ99_10140</name>
</gene>
<dbReference type="Gene3D" id="2.30.30.110">
    <property type="match status" value="1"/>
</dbReference>
<dbReference type="RefSeq" id="WP_241912874.1">
    <property type="nucleotide sequence ID" value="NZ_CP093326.1"/>
</dbReference>
<dbReference type="EMBL" id="CP093326">
    <property type="protein sequence ID" value="UNK44368.1"/>
    <property type="molecule type" value="Genomic_DNA"/>
</dbReference>
<feature type="region of interest" description="Disordered" evidence="3">
    <location>
        <begin position="24"/>
        <end position="54"/>
    </location>
</feature>
<dbReference type="InterPro" id="IPR011067">
    <property type="entry name" value="Plasmid_toxin/cell-grow_inhib"/>
</dbReference>
<accession>A0ABY3W2X0</accession>
<evidence type="ECO:0000256" key="1">
    <source>
        <dbReference type="ARBA" id="ARBA00007521"/>
    </source>
</evidence>
<keyword evidence="5" id="KW-1185">Reference proteome</keyword>
<proteinExistence type="inferred from homology"/>
<dbReference type="SUPFAM" id="SSF50118">
    <property type="entry name" value="Cell growth inhibitor/plasmid maintenance toxic component"/>
    <property type="match status" value="1"/>
</dbReference>
<comment type="similarity">
    <text evidence="1">Belongs to the PemK/MazF family.</text>
</comment>
<keyword evidence="2" id="KW-1277">Toxin-antitoxin system</keyword>
<organism evidence="4 5">
    <name type="scientific">Arthrobacter sulfonylureivorans</name>
    <dbReference type="NCBI Taxonomy" id="2486855"/>
    <lineage>
        <taxon>Bacteria</taxon>
        <taxon>Bacillati</taxon>
        <taxon>Actinomycetota</taxon>
        <taxon>Actinomycetes</taxon>
        <taxon>Micrococcales</taxon>
        <taxon>Micrococcaceae</taxon>
        <taxon>Arthrobacter</taxon>
    </lineage>
</organism>
<reference evidence="4 5" key="1">
    <citation type="submission" date="2022-03" db="EMBL/GenBank/DDBJ databases">
        <title>Isotopic signatures of nitrous oxide derived from detoxification processes.</title>
        <authorList>
            <person name="Behrendt U."/>
            <person name="Buchen C."/>
            <person name="Well R."/>
            <person name="Ulrich A."/>
            <person name="Rohe L."/>
            <person name="Kolb S."/>
            <person name="Schloter M."/>
            <person name="Horn M.A."/>
            <person name="Augustin J."/>
        </authorList>
    </citation>
    <scope>NUCLEOTIDE SEQUENCE [LARGE SCALE GENOMIC DNA]</scope>
    <source>
        <strain evidence="4 5">S4-C24</strain>
    </source>
</reference>
<sequence length="189" mass="20547">MAFSPQGLNRLLNNAVRAFRALSGSAGSARPRGTAAGNRPQPRGADFSGGAAGSGTGSRYAGDYLGAGTISYSPEADGSPDPGEIVWTWVPYQEDYSQGKDRPVLVIGNHRGRLLALMMTSRDRNNTRSRDEDYVDIGSGPWDVRGRPSEIKLDRVLQLDPDAVRREGAVLPRATFEKVAQSMRRRGWK</sequence>
<name>A0ABY3W2X0_9MICC</name>
<dbReference type="Pfam" id="PF02452">
    <property type="entry name" value="PemK_toxin"/>
    <property type="match status" value="1"/>
</dbReference>
<dbReference type="InterPro" id="IPR003477">
    <property type="entry name" value="PemK-like"/>
</dbReference>
<evidence type="ECO:0000256" key="3">
    <source>
        <dbReference type="SAM" id="MobiDB-lite"/>
    </source>
</evidence>
<evidence type="ECO:0000256" key="2">
    <source>
        <dbReference type="ARBA" id="ARBA00022649"/>
    </source>
</evidence>